<dbReference type="InterPro" id="IPR033891">
    <property type="entry name" value="TTC38"/>
</dbReference>
<gene>
    <name evidence="6" type="ORF">IFM89_005444</name>
</gene>
<dbReference type="InterPro" id="IPR011990">
    <property type="entry name" value="TPR-like_helical_dom_sf"/>
</dbReference>
<evidence type="ECO:0000256" key="1">
    <source>
        <dbReference type="ARBA" id="ARBA00005857"/>
    </source>
</evidence>
<dbReference type="PANTHER" id="PTHR16263:SF4">
    <property type="entry name" value="TETRATRICOPEPTIDE REPEAT PROTEIN 38"/>
    <property type="match status" value="1"/>
</dbReference>
<evidence type="ECO:0000256" key="4">
    <source>
        <dbReference type="ARBA" id="ARBA00022803"/>
    </source>
</evidence>
<sequence length="478" mass="55342">MDKLVRGTSRLTHFSFRKLLFSVLPDSKKKNFLEMEEEKMNSSMVVKHDKWGYPVTTSSDHCILSINLFYDQVLNYGRMRSVILEGPVCDEKCVLANILAAHFLSTSDSSKVPIYLAAAKAQLDNATSYEKAVFEVVSYLISEDRDDDVAIELHFKLLKQFPRDLVSLKRAQVLCFYMARPDISLDLVKQVLPDNQEENYIYGMLAFPLLELGEMVAAQEAARKGLKINKSDLWSQHNLCHVLQYNCQFKEAVEFMEECSPSWTSCSSFMYTHNWWHVALCYLDGNSPTSKVLEVYDHFIWKELQRSDAASAEVYLNALALLLRVDVRGQMDYFEDRLNIVADCVKNKDMFNEREEAKVNAERNYEALYEYGKGSYEHAFGLLGPDFDANYCKVIGASDEQIDVFNEVWYSILLNTGRNLKGMIATALPFSEFIAFTSHYWWFLIQQLKKFRSGLIKQKDYLFCGVCWYPVFLMYYHS</sequence>
<reference evidence="6 7" key="1">
    <citation type="submission" date="2020-10" db="EMBL/GenBank/DDBJ databases">
        <title>The Coptis chinensis genome and diversification of protoberbering-type alkaloids.</title>
        <authorList>
            <person name="Wang B."/>
            <person name="Shu S."/>
            <person name="Song C."/>
            <person name="Liu Y."/>
        </authorList>
    </citation>
    <scope>NUCLEOTIDE SEQUENCE [LARGE SCALE GENOMIC DNA]</scope>
    <source>
        <strain evidence="6">HL-2020</strain>
        <tissue evidence="6">Leaf</tissue>
    </source>
</reference>
<evidence type="ECO:0000313" key="6">
    <source>
        <dbReference type="EMBL" id="KAF9623859.1"/>
    </source>
</evidence>
<keyword evidence="3" id="KW-0677">Repeat</keyword>
<evidence type="ECO:0000313" key="7">
    <source>
        <dbReference type="Proteomes" id="UP000631114"/>
    </source>
</evidence>
<keyword evidence="4" id="KW-0802">TPR repeat</keyword>
<dbReference type="EMBL" id="JADFTS010000001">
    <property type="protein sequence ID" value="KAF9623859.1"/>
    <property type="molecule type" value="Genomic_DNA"/>
</dbReference>
<name>A0A835ME88_9MAGN</name>
<keyword evidence="5" id="KW-1133">Transmembrane helix</keyword>
<comment type="similarity">
    <text evidence="1">Belongs to the TTC38 family.</text>
</comment>
<keyword evidence="5" id="KW-0812">Transmembrane</keyword>
<proteinExistence type="inferred from homology"/>
<feature type="transmembrane region" description="Helical" evidence="5">
    <location>
        <begin position="422"/>
        <end position="441"/>
    </location>
</feature>
<dbReference type="AlphaFoldDB" id="A0A835ME88"/>
<keyword evidence="7" id="KW-1185">Reference proteome</keyword>
<evidence type="ECO:0000256" key="5">
    <source>
        <dbReference type="SAM" id="Phobius"/>
    </source>
</evidence>
<dbReference type="OrthoDB" id="1427555at2759"/>
<accession>A0A835ME88</accession>
<evidence type="ECO:0000256" key="2">
    <source>
        <dbReference type="ARBA" id="ARBA00019992"/>
    </source>
</evidence>
<dbReference type="PANTHER" id="PTHR16263">
    <property type="entry name" value="TETRATRICOPEPTIDE REPEAT PROTEIN 38"/>
    <property type="match status" value="1"/>
</dbReference>
<keyword evidence="5" id="KW-0472">Membrane</keyword>
<dbReference type="CDD" id="cd05804">
    <property type="entry name" value="StaR_like"/>
    <property type="match status" value="1"/>
</dbReference>
<dbReference type="SUPFAM" id="SSF48452">
    <property type="entry name" value="TPR-like"/>
    <property type="match status" value="1"/>
</dbReference>
<evidence type="ECO:0000256" key="3">
    <source>
        <dbReference type="ARBA" id="ARBA00022737"/>
    </source>
</evidence>
<dbReference type="Gene3D" id="1.25.40.10">
    <property type="entry name" value="Tetratricopeptide repeat domain"/>
    <property type="match status" value="1"/>
</dbReference>
<organism evidence="6 7">
    <name type="scientific">Coptis chinensis</name>
    <dbReference type="NCBI Taxonomy" id="261450"/>
    <lineage>
        <taxon>Eukaryota</taxon>
        <taxon>Viridiplantae</taxon>
        <taxon>Streptophyta</taxon>
        <taxon>Embryophyta</taxon>
        <taxon>Tracheophyta</taxon>
        <taxon>Spermatophyta</taxon>
        <taxon>Magnoliopsida</taxon>
        <taxon>Ranunculales</taxon>
        <taxon>Ranunculaceae</taxon>
        <taxon>Coptidoideae</taxon>
        <taxon>Coptis</taxon>
    </lineage>
</organism>
<protein>
    <recommendedName>
        <fullName evidence="2">Tetratricopeptide repeat protein 38</fullName>
    </recommendedName>
</protein>
<comment type="caution">
    <text evidence="6">The sequence shown here is derived from an EMBL/GenBank/DDBJ whole genome shotgun (WGS) entry which is preliminary data.</text>
</comment>
<dbReference type="Proteomes" id="UP000631114">
    <property type="component" value="Unassembled WGS sequence"/>
</dbReference>